<dbReference type="AlphaFoldDB" id="A0A7S2KKV9"/>
<dbReference type="EMBL" id="HBGY01014917">
    <property type="protein sequence ID" value="CAD9578685.1"/>
    <property type="molecule type" value="Transcribed_RNA"/>
</dbReference>
<protein>
    <submittedName>
        <fullName evidence="1">Uncharacterized protein</fullName>
    </submittedName>
</protein>
<proteinExistence type="predicted"/>
<gene>
    <name evidence="1" type="ORF">LDAN0321_LOCUS9665</name>
</gene>
<name>A0A7S2KKV9_9STRA</name>
<sequence>MNNIITPPTHAALHSGYTSTLTCSDNRPQKNRIFADRQLQLAIQVVCISHQSLRPYTLTNPNDSNRHAVPWTDDLDARHLARMRWDQTIFIEEMLYSWIRPNVAPKLRNQVVEVASILEKTIFYSAFSVTEYLRFRNNLAGKVNAWVRATAIRIAKKKDGLQKFLPVLTRQKKSLGSAAA</sequence>
<organism evidence="1">
    <name type="scientific">Leptocylindrus danicus</name>
    <dbReference type="NCBI Taxonomy" id="163516"/>
    <lineage>
        <taxon>Eukaryota</taxon>
        <taxon>Sar</taxon>
        <taxon>Stramenopiles</taxon>
        <taxon>Ochrophyta</taxon>
        <taxon>Bacillariophyta</taxon>
        <taxon>Coscinodiscophyceae</taxon>
        <taxon>Chaetocerotophycidae</taxon>
        <taxon>Leptocylindrales</taxon>
        <taxon>Leptocylindraceae</taxon>
        <taxon>Leptocylindrus</taxon>
    </lineage>
</organism>
<evidence type="ECO:0000313" key="1">
    <source>
        <dbReference type="EMBL" id="CAD9578685.1"/>
    </source>
</evidence>
<accession>A0A7S2KKV9</accession>
<reference evidence="1" key="1">
    <citation type="submission" date="2021-01" db="EMBL/GenBank/DDBJ databases">
        <authorList>
            <person name="Corre E."/>
            <person name="Pelletier E."/>
            <person name="Niang G."/>
            <person name="Scheremetjew M."/>
            <person name="Finn R."/>
            <person name="Kale V."/>
            <person name="Holt S."/>
            <person name="Cochrane G."/>
            <person name="Meng A."/>
            <person name="Brown T."/>
            <person name="Cohen L."/>
        </authorList>
    </citation>
    <scope>NUCLEOTIDE SEQUENCE</scope>
    <source>
        <strain evidence="1">B650</strain>
    </source>
</reference>